<comment type="similarity">
    <text evidence="1 7">Belongs to the peptidase S8 family.</text>
</comment>
<evidence type="ECO:0000313" key="10">
    <source>
        <dbReference type="Proteomes" id="UP000591131"/>
    </source>
</evidence>
<dbReference type="Gene3D" id="3.40.50.200">
    <property type="entry name" value="Peptidase S8/S53 domain"/>
    <property type="match status" value="1"/>
</dbReference>
<dbReference type="InterPro" id="IPR015500">
    <property type="entry name" value="Peptidase_S8_subtilisin-rel"/>
</dbReference>
<gene>
    <name evidence="9" type="ORF">FOL47_000438</name>
</gene>
<dbReference type="PRINTS" id="PR00723">
    <property type="entry name" value="SUBTILISIN"/>
</dbReference>
<dbReference type="Proteomes" id="UP000591131">
    <property type="component" value="Unassembled WGS sequence"/>
</dbReference>
<feature type="domain" description="Peptidase S8/S53" evidence="8">
    <location>
        <begin position="66"/>
        <end position="306"/>
    </location>
</feature>
<evidence type="ECO:0000256" key="5">
    <source>
        <dbReference type="ARBA" id="ARBA00023529"/>
    </source>
</evidence>
<dbReference type="PROSITE" id="PS51892">
    <property type="entry name" value="SUBTILASE"/>
    <property type="match status" value="1"/>
</dbReference>
<proteinExistence type="inferred from homology"/>
<evidence type="ECO:0000256" key="1">
    <source>
        <dbReference type="ARBA" id="ARBA00011073"/>
    </source>
</evidence>
<evidence type="ECO:0000256" key="4">
    <source>
        <dbReference type="ARBA" id="ARBA00022825"/>
    </source>
</evidence>
<feature type="active site" description="Charge relay system" evidence="7">
    <location>
        <position position="74"/>
    </location>
</feature>
<dbReference type="GO" id="GO:0004252">
    <property type="term" value="F:serine-type endopeptidase activity"/>
    <property type="evidence" value="ECO:0007669"/>
    <property type="project" value="UniProtKB-UniRule"/>
</dbReference>
<keyword evidence="3 7" id="KW-0378">Hydrolase</keyword>
<keyword evidence="10" id="KW-1185">Reference proteome</keyword>
<dbReference type="PANTHER" id="PTHR43806:SF11">
    <property type="entry name" value="CEREVISIN-RELATED"/>
    <property type="match status" value="1"/>
</dbReference>
<sequence length="332" mass="35579">MRPCSLIVVYLISPTVTIRQAEGDAAEIGNDPPVNDPHYRLQEPYLEFAGVPAAWRRMASAPVVRRKVTVALVDTGVEPDHPDLVGNLIEGYNVIRNTTKTADKHGHGTLMAGVLGATTNNSIGIAGVTDLINIMPVCLEETFTEETEANGIDYAIRNKNAKGIRIILMAISGFNRKQKVQEKIKQAVAAGMLVIVTAGNGGEDITRNKKYPCALTKRLPGMLCVAATENTEMKLASFSNYADYVDIAAPGAAVATTLLPMRYGSCYGTSPASAIIAGVAAMLYSFNPYLSPVAVERIIKDTSRQGIKRTPKDTLKFGLVDADAAVAKLLSR</sequence>
<protein>
    <recommendedName>
        <fullName evidence="6">subtilisin</fullName>
        <ecNumber evidence="6">3.4.21.62</ecNumber>
    </recommendedName>
</protein>
<evidence type="ECO:0000256" key="6">
    <source>
        <dbReference type="ARBA" id="ARBA00023619"/>
    </source>
</evidence>
<accession>A0A7J6MLR4</accession>
<dbReference type="Pfam" id="PF00082">
    <property type="entry name" value="Peptidase_S8"/>
    <property type="match status" value="1"/>
</dbReference>
<comment type="caution">
    <text evidence="9">The sequence shown here is derived from an EMBL/GenBank/DDBJ whole genome shotgun (WGS) entry which is preliminary data.</text>
</comment>
<dbReference type="InterPro" id="IPR036852">
    <property type="entry name" value="Peptidase_S8/S53_dom_sf"/>
</dbReference>
<name>A0A7J6MLR4_PERCH</name>
<dbReference type="OrthoDB" id="531541at2759"/>
<dbReference type="SUPFAM" id="SSF52743">
    <property type="entry name" value="Subtilisin-like"/>
    <property type="match status" value="1"/>
</dbReference>
<dbReference type="EC" id="3.4.21.62" evidence="6"/>
<dbReference type="GO" id="GO:0006508">
    <property type="term" value="P:proteolysis"/>
    <property type="evidence" value="ECO:0007669"/>
    <property type="project" value="UniProtKB-KW"/>
</dbReference>
<evidence type="ECO:0000259" key="8">
    <source>
        <dbReference type="Pfam" id="PF00082"/>
    </source>
</evidence>
<evidence type="ECO:0000256" key="3">
    <source>
        <dbReference type="ARBA" id="ARBA00022801"/>
    </source>
</evidence>
<evidence type="ECO:0000313" key="9">
    <source>
        <dbReference type="EMBL" id="KAF4672523.1"/>
    </source>
</evidence>
<dbReference type="InterPro" id="IPR050131">
    <property type="entry name" value="Peptidase_S8_subtilisin-like"/>
</dbReference>
<comment type="catalytic activity">
    <reaction evidence="5">
        <text>Hydrolysis of proteins with broad specificity for peptide bonds, and a preference for a large uncharged residue in P1. Hydrolyzes peptide amides.</text>
        <dbReference type="EC" id="3.4.21.62"/>
    </reaction>
</comment>
<keyword evidence="2 7" id="KW-0645">Protease</keyword>
<feature type="active site" description="Charge relay system" evidence="7">
    <location>
        <position position="107"/>
    </location>
</feature>
<evidence type="ECO:0000256" key="2">
    <source>
        <dbReference type="ARBA" id="ARBA00022670"/>
    </source>
</evidence>
<dbReference type="AlphaFoldDB" id="A0A7J6MLR4"/>
<dbReference type="PANTHER" id="PTHR43806">
    <property type="entry name" value="PEPTIDASE S8"/>
    <property type="match status" value="1"/>
</dbReference>
<dbReference type="InterPro" id="IPR000209">
    <property type="entry name" value="Peptidase_S8/S53_dom"/>
</dbReference>
<feature type="active site" description="Charge relay system" evidence="7">
    <location>
        <position position="270"/>
    </location>
</feature>
<dbReference type="EMBL" id="JAAPAO010000107">
    <property type="protein sequence ID" value="KAF4672523.1"/>
    <property type="molecule type" value="Genomic_DNA"/>
</dbReference>
<organism evidence="9 10">
    <name type="scientific">Perkinsus chesapeaki</name>
    <name type="common">Clam parasite</name>
    <name type="synonym">Perkinsus andrewsi</name>
    <dbReference type="NCBI Taxonomy" id="330153"/>
    <lineage>
        <taxon>Eukaryota</taxon>
        <taxon>Sar</taxon>
        <taxon>Alveolata</taxon>
        <taxon>Perkinsozoa</taxon>
        <taxon>Perkinsea</taxon>
        <taxon>Perkinsida</taxon>
        <taxon>Perkinsidae</taxon>
        <taxon>Perkinsus</taxon>
    </lineage>
</organism>
<evidence type="ECO:0000256" key="7">
    <source>
        <dbReference type="PROSITE-ProRule" id="PRU01240"/>
    </source>
</evidence>
<keyword evidence="4 7" id="KW-0720">Serine protease</keyword>
<reference evidence="9 10" key="1">
    <citation type="submission" date="2020-04" db="EMBL/GenBank/DDBJ databases">
        <title>Perkinsus chesapeaki whole genome sequence.</title>
        <authorList>
            <person name="Bogema D.R."/>
        </authorList>
    </citation>
    <scope>NUCLEOTIDE SEQUENCE [LARGE SCALE GENOMIC DNA]</scope>
    <source>
        <strain evidence="9">ATCC PRA-425</strain>
    </source>
</reference>
<dbReference type="InterPro" id="IPR023827">
    <property type="entry name" value="Peptidase_S8_Asp-AS"/>
</dbReference>
<dbReference type="PROSITE" id="PS00136">
    <property type="entry name" value="SUBTILASE_ASP"/>
    <property type="match status" value="1"/>
</dbReference>